<dbReference type="AlphaFoldDB" id="A0A2V5K685"/>
<comment type="caution">
    <text evidence="1">The sequence shown here is derived from an EMBL/GenBank/DDBJ whole genome shotgun (WGS) entry which is preliminary data.</text>
</comment>
<reference evidence="1 2" key="1">
    <citation type="submission" date="2018-05" db="EMBL/GenBank/DDBJ databases">
        <title>Paenibacillus flagellatus sp. nov., isolated from selenium mineral soil.</title>
        <authorList>
            <person name="Dai X."/>
        </authorList>
    </citation>
    <scope>NUCLEOTIDE SEQUENCE [LARGE SCALE GENOMIC DNA]</scope>
    <source>
        <strain evidence="1 2">DXL2</strain>
    </source>
</reference>
<sequence>MTGSVFLRQESGRPGGPVLFFLESRVQMRYNTVYMAASLAEIRAQGRKTALFEKRIDALLL</sequence>
<dbReference type="EMBL" id="QJVJ01000004">
    <property type="protein sequence ID" value="PYI54909.1"/>
    <property type="molecule type" value="Genomic_DNA"/>
</dbReference>
<evidence type="ECO:0000313" key="1">
    <source>
        <dbReference type="EMBL" id="PYI54909.1"/>
    </source>
</evidence>
<dbReference type="Proteomes" id="UP000247476">
    <property type="component" value="Unassembled WGS sequence"/>
</dbReference>
<evidence type="ECO:0000313" key="2">
    <source>
        <dbReference type="Proteomes" id="UP000247476"/>
    </source>
</evidence>
<proteinExistence type="predicted"/>
<name>A0A2V5K685_9BACL</name>
<accession>A0A2V5K685</accession>
<keyword evidence="2" id="KW-1185">Reference proteome</keyword>
<protein>
    <submittedName>
        <fullName evidence="1">Uncharacterized protein</fullName>
    </submittedName>
</protein>
<gene>
    <name evidence="1" type="ORF">DLM86_10180</name>
</gene>
<organism evidence="1 2">
    <name type="scientific">Paenibacillus flagellatus</name>
    <dbReference type="NCBI Taxonomy" id="2211139"/>
    <lineage>
        <taxon>Bacteria</taxon>
        <taxon>Bacillati</taxon>
        <taxon>Bacillota</taxon>
        <taxon>Bacilli</taxon>
        <taxon>Bacillales</taxon>
        <taxon>Paenibacillaceae</taxon>
        <taxon>Paenibacillus</taxon>
    </lineage>
</organism>